<feature type="region of interest" description="Disordered" evidence="3">
    <location>
        <begin position="1"/>
        <end position="75"/>
    </location>
</feature>
<keyword evidence="2" id="KW-0539">Nucleus</keyword>
<dbReference type="PANTHER" id="PTHR15502">
    <property type="entry name" value="CALCINEURIN-BINDING PROTEIN CABIN 1-RELATED"/>
    <property type="match status" value="1"/>
</dbReference>
<gene>
    <name evidence="4" type="ORF">AB6A40_000930</name>
</gene>
<evidence type="ECO:0000313" key="5">
    <source>
        <dbReference type="Proteomes" id="UP001608902"/>
    </source>
</evidence>
<feature type="compositionally biased region" description="Acidic residues" evidence="3">
    <location>
        <begin position="1"/>
        <end position="57"/>
    </location>
</feature>
<dbReference type="InterPro" id="IPR033053">
    <property type="entry name" value="Hir3/CABIN1"/>
</dbReference>
<comment type="subcellular location">
    <subcellularLocation>
        <location evidence="1">Nucleus</location>
    </subcellularLocation>
</comment>
<reference evidence="4 5" key="1">
    <citation type="submission" date="2024-08" db="EMBL/GenBank/DDBJ databases">
        <title>Gnathostoma spinigerum genome.</title>
        <authorList>
            <person name="Gonzalez-Bertolin B."/>
            <person name="Monzon S."/>
            <person name="Zaballos A."/>
            <person name="Jimenez P."/>
            <person name="Dekumyoy P."/>
            <person name="Varona S."/>
            <person name="Cuesta I."/>
            <person name="Sumanam S."/>
            <person name="Adisakwattana P."/>
            <person name="Gasser R.B."/>
            <person name="Hernandez-Gonzalez A."/>
            <person name="Young N.D."/>
            <person name="Perteguer M.J."/>
        </authorList>
    </citation>
    <scope>NUCLEOTIDE SEQUENCE [LARGE SCALE GENOMIC DNA]</scope>
    <source>
        <strain evidence="4">AL3</strain>
        <tissue evidence="4">Liver</tissue>
    </source>
</reference>
<feature type="region of interest" description="Disordered" evidence="3">
    <location>
        <begin position="428"/>
        <end position="451"/>
    </location>
</feature>
<dbReference type="EMBL" id="JBGFUD010000300">
    <property type="protein sequence ID" value="MFH4974221.1"/>
    <property type="molecule type" value="Genomic_DNA"/>
</dbReference>
<dbReference type="PANTHER" id="PTHR15502:SF7">
    <property type="entry name" value="CALCINEURIN-BINDING PROTEIN CABIN-1"/>
    <property type="match status" value="1"/>
</dbReference>
<protein>
    <submittedName>
        <fullName evidence="4">Uncharacterized protein</fullName>
    </submittedName>
</protein>
<evidence type="ECO:0000256" key="1">
    <source>
        <dbReference type="ARBA" id="ARBA00004123"/>
    </source>
</evidence>
<dbReference type="GO" id="GO:0005634">
    <property type="term" value="C:nucleus"/>
    <property type="evidence" value="ECO:0007669"/>
    <property type="project" value="UniProtKB-SubCell"/>
</dbReference>
<proteinExistence type="predicted"/>
<comment type="caution">
    <text evidence="4">The sequence shown here is derived from an EMBL/GenBank/DDBJ whole genome shotgun (WGS) entry which is preliminary data.</text>
</comment>
<sequence length="905" mass="102823">MEVNEDPSLVEDDLENTDGSDSDESDEESSDEEDEEDEEETTEEESDSEDEESEEDGASNVWGSSSEPSETEEAVEANLQLDYRKALNTIVDGDAPSGVRKMKKILKHPLLAKYRTDVNSFDWEGAQKKATDVNWRVPSLARLYSSLHATVAKFSSDPIGHYLQALTVFPNDENLWNSVGETAMKEGDWSMSLYAFGNCSSLWSAIDGTIISYYKSYLYRECLLKLSQVLPEYRDYVKGYVIKENIRNISPYWEKECERIFNEDPMYAPRESDLPLFAISEEERARIVHDLDVIGKVERKSPKPPDPVDIELADCKTISDIGILLCDTYDRIDAFGSLYLQKIHYIRNEAEVEDIDKAMNELGELTKSTTGIEELQTKNDSVVSHNYPSTSMESDIVSSALDEVLDCVTVTDDLISKVCSSLAHNTNHPSTSFSSMKKRKRKRKHLSDETLSRRSTRLRTEFNVYDSESDNEERSLADLILEWANVSEYDVIPLRSLSPQVPKCQTSRRISPSVIPPFNESLKVADCLERLLTISNDCNIFQSLEFYLHWAASECSLYPTICNSLSEVLVQCYRRWISNSGDTLSFTVDFADSDIHILLGELGCEEALRRCDLLLALGITEREAVRCHWLLAINGDPICDPEVKRSHLLCVIDELSSKENDVICTVIREHERISLAAAKSLFDASERREEMNAVEHLFRKESYDKVIEIIENRFDWASAPSDDVENVALLLVDSHLALEHMDSAIVWICRLLEYPELKNRSDVIKRLSGLDLSLASLRNLSNLVHCITPLITTTLRLNIDLWMLVYKAARRLEGNLTLDDVRPMYTDEHDMLISSLNILSSAHGLLGETENCCQRNYRFVVFELKELASVRSLKVIDELISSGLHGDRLKSYIDEVHQCTFCLFG</sequence>
<dbReference type="AlphaFoldDB" id="A0ABD6E580"/>
<evidence type="ECO:0000313" key="4">
    <source>
        <dbReference type="EMBL" id="MFH4974221.1"/>
    </source>
</evidence>
<organism evidence="4 5">
    <name type="scientific">Gnathostoma spinigerum</name>
    <dbReference type="NCBI Taxonomy" id="75299"/>
    <lineage>
        <taxon>Eukaryota</taxon>
        <taxon>Metazoa</taxon>
        <taxon>Ecdysozoa</taxon>
        <taxon>Nematoda</taxon>
        <taxon>Chromadorea</taxon>
        <taxon>Rhabditida</taxon>
        <taxon>Spirurina</taxon>
        <taxon>Gnathostomatomorpha</taxon>
        <taxon>Gnathostomatoidea</taxon>
        <taxon>Gnathostomatidae</taxon>
        <taxon>Gnathostoma</taxon>
    </lineage>
</organism>
<evidence type="ECO:0000256" key="2">
    <source>
        <dbReference type="ARBA" id="ARBA00023242"/>
    </source>
</evidence>
<feature type="compositionally biased region" description="Basic residues" evidence="3">
    <location>
        <begin position="436"/>
        <end position="445"/>
    </location>
</feature>
<keyword evidence="5" id="KW-1185">Reference proteome</keyword>
<dbReference type="Proteomes" id="UP001608902">
    <property type="component" value="Unassembled WGS sequence"/>
</dbReference>
<accession>A0ABD6E580</accession>
<name>A0ABD6E580_9BILA</name>
<evidence type="ECO:0000256" key="3">
    <source>
        <dbReference type="SAM" id="MobiDB-lite"/>
    </source>
</evidence>